<geneLocation type="plasmid" evidence="2 4">
    <name>unnamed2</name>
</geneLocation>
<reference evidence="1 3" key="1">
    <citation type="submission" date="2018-04" db="EMBL/GenBank/DDBJ databases">
        <authorList>
            <person name="Van Tyne D."/>
        </authorList>
    </citation>
    <scope>NUCLEOTIDE SEQUENCE [LARGE SCALE GENOMIC DNA]</scope>
    <source>
        <strain evidence="1 3">B2535</strain>
    </source>
</reference>
<dbReference type="AlphaFoldDB" id="A0A1Q1FR51"/>
<gene>
    <name evidence="1" type="ORF">DAI13_17360</name>
    <name evidence="2" type="ORF">P0083_16400</name>
</gene>
<dbReference type="SUPFAM" id="SSF52540">
    <property type="entry name" value="P-loop containing nucleoside triphosphate hydrolases"/>
    <property type="match status" value="1"/>
</dbReference>
<dbReference type="PANTHER" id="PTHR42957">
    <property type="entry name" value="HELICASE MJ1565-RELATED"/>
    <property type="match status" value="1"/>
</dbReference>
<dbReference type="EMBL" id="CP119530">
    <property type="protein sequence ID" value="WER44397.1"/>
    <property type="molecule type" value="Genomic_DNA"/>
</dbReference>
<dbReference type="Gene3D" id="3.40.50.300">
    <property type="entry name" value="P-loop containing nucleotide triphosphate hydrolases"/>
    <property type="match status" value="2"/>
</dbReference>
<dbReference type="EMBL" id="PZZH01000003">
    <property type="protein sequence ID" value="PTN72723.1"/>
    <property type="molecule type" value="Genomic_DNA"/>
</dbReference>
<dbReference type="Proteomes" id="UP001222182">
    <property type="component" value="Plasmid unnamed2"/>
</dbReference>
<organism evidence="1 3">
    <name type="scientific">Enterococcus faecalis</name>
    <name type="common">Streptococcus faecalis</name>
    <dbReference type="NCBI Taxonomy" id="1351"/>
    <lineage>
        <taxon>Bacteria</taxon>
        <taxon>Bacillati</taxon>
        <taxon>Bacillota</taxon>
        <taxon>Bacilli</taxon>
        <taxon>Lactobacillales</taxon>
        <taxon>Enterococcaceae</taxon>
        <taxon>Enterococcus</taxon>
    </lineage>
</organism>
<dbReference type="PANTHER" id="PTHR42957:SF1">
    <property type="entry name" value="HELICASE MJ1565-RELATED"/>
    <property type="match status" value="1"/>
</dbReference>
<reference evidence="2 4" key="2">
    <citation type="submission" date="2023-03" db="EMBL/GenBank/DDBJ databases">
        <title>Complete genome sequence of an Enterococcus faecalis urinary isolate.</title>
        <authorList>
            <person name="Brauer A.L."/>
            <person name="Armbruster C.E."/>
        </authorList>
    </citation>
    <scope>NUCLEOTIDE SEQUENCE [LARGE SCALE GENOMIC DNA]</scope>
    <source>
        <strain evidence="2 4">3143</strain>
        <plasmid evidence="2 4">unnamed2</plasmid>
    </source>
</reference>
<evidence type="ECO:0000313" key="3">
    <source>
        <dbReference type="Proteomes" id="UP000244140"/>
    </source>
</evidence>
<dbReference type="InterPro" id="IPR027417">
    <property type="entry name" value="P-loop_NTPase"/>
</dbReference>
<evidence type="ECO:0000313" key="2">
    <source>
        <dbReference type="EMBL" id="WER44397.1"/>
    </source>
</evidence>
<evidence type="ECO:0000313" key="4">
    <source>
        <dbReference type="Proteomes" id="UP001222182"/>
    </source>
</evidence>
<dbReference type="InterPro" id="IPR008571">
    <property type="entry name" value="HerA-like"/>
</dbReference>
<sequence length="643" mass="73359">MTRKKIVIDEDIQFIYDTQPKGGISFKEDFYNRMGDGYRTCIHVIDTPTIMSEFWLLEITSLENSIVMVDTRLDGDIAYKKGISDTIGELKTRMKKATETEQDDLANEIEILRTLSFEMGQQGEQIKKVAIRIFLSQPTLEALEKQVNIVLGTLNSDGYDGTVLLGEQKEEWQSMFLPLSEQRKLRNRREGMDIQAEALGLGFSHNQTFLSDETGFYYGFTQTGGVVYWDLFFKSKKRLYYNLFLAGDMGSGKSTILKKILRDNAAKGHYIRGFDKSGEFFNIVKEYGGISIPLDGQRGVINMFQVYPLVSKDSENDSDEVEVDIRGSFVQHISMLGILFKIRNKAATDELVSIYEDIVWDFFTDFGIWKEDASIDITSLPNEAYPTCTDFMNYLEKVEETIDEERKGYLQKIKITMKPLTKQYKHIFDGKTSVPDLGDNQIVFFDIAGISQLGSEIFDSQLFIALNHIMGNITRIGKREKGYFDRNEKDWWDIIRCLVVVDECHNILNIEKAYAAKWFVTLMSEARKYFTGIALATQRVQRMFPNADNAQDKDTVEAANKLKEIFGLTQYKILLKQDSTSIGFLKKIFGNTFTETEYNLIPAFETSKEVGGSQGILSISGDQNIQMTFQVTEEELALFNGGA</sequence>
<dbReference type="RefSeq" id="WP_002358236.1">
    <property type="nucleotide sequence ID" value="NZ_AP027138.1"/>
</dbReference>
<proteinExistence type="predicted"/>
<evidence type="ECO:0000313" key="1">
    <source>
        <dbReference type="EMBL" id="PTN72723.1"/>
    </source>
</evidence>
<protein>
    <submittedName>
        <fullName evidence="1">ATPase</fullName>
    </submittedName>
</protein>
<dbReference type="Proteomes" id="UP000244140">
    <property type="component" value="Unassembled WGS sequence"/>
</dbReference>
<name>A0A1Q1FR51_ENTFL</name>
<accession>A0A1Q1FR51</accession>
<keyword evidence="2" id="KW-0614">Plasmid</keyword>
<dbReference type="GeneID" id="60894986"/>